<dbReference type="EMBL" id="CADCVS010000214">
    <property type="protein sequence ID" value="CAA9494190.1"/>
    <property type="molecule type" value="Genomic_DNA"/>
</dbReference>
<feature type="compositionally biased region" description="Basic residues" evidence="1">
    <location>
        <begin position="49"/>
        <end position="72"/>
    </location>
</feature>
<feature type="non-terminal residue" evidence="2">
    <location>
        <position position="1"/>
    </location>
</feature>
<feature type="compositionally biased region" description="Basic and acidic residues" evidence="1">
    <location>
        <begin position="1"/>
        <end position="10"/>
    </location>
</feature>
<accession>A0A6J4SB57</accession>
<feature type="non-terminal residue" evidence="2">
    <location>
        <position position="186"/>
    </location>
</feature>
<reference evidence="2" key="1">
    <citation type="submission" date="2020-02" db="EMBL/GenBank/DDBJ databases">
        <authorList>
            <person name="Meier V. D."/>
        </authorList>
    </citation>
    <scope>NUCLEOTIDE SEQUENCE</scope>
    <source>
        <strain evidence="2">AVDCRST_MAG30</strain>
    </source>
</reference>
<proteinExistence type="predicted"/>
<feature type="compositionally biased region" description="Basic and acidic residues" evidence="1">
    <location>
        <begin position="77"/>
        <end position="87"/>
    </location>
</feature>
<evidence type="ECO:0000313" key="2">
    <source>
        <dbReference type="EMBL" id="CAA9494190.1"/>
    </source>
</evidence>
<protein>
    <submittedName>
        <fullName evidence="2">Uncharacterized protein</fullName>
    </submittedName>
</protein>
<gene>
    <name evidence="2" type="ORF">AVDCRST_MAG30-1547</name>
</gene>
<sequence>VSDRTCESRRPRAHPPGARRRGGGDPPPARALAVAQADERVPRVGPRPGRSRLAVRPRNRRSRGDRRRHRRLGGPPDRARRSAGAERGRRRGAPGVAPRAAGRRPDRPAPVPRPAVHADPRRAGAPPPGLRAGRPAGARDGGVRALLHRRVRLRLDERPGRRGGAGETRRAGAHAERPRRGRAPLV</sequence>
<feature type="compositionally biased region" description="Basic residues" evidence="1">
    <location>
        <begin position="11"/>
        <end position="21"/>
    </location>
</feature>
<organism evidence="2">
    <name type="scientific">uncultured Solirubrobacteraceae bacterium</name>
    <dbReference type="NCBI Taxonomy" id="1162706"/>
    <lineage>
        <taxon>Bacteria</taxon>
        <taxon>Bacillati</taxon>
        <taxon>Actinomycetota</taxon>
        <taxon>Thermoleophilia</taxon>
        <taxon>Solirubrobacterales</taxon>
        <taxon>Solirubrobacteraceae</taxon>
        <taxon>environmental samples</taxon>
    </lineage>
</organism>
<evidence type="ECO:0000256" key="1">
    <source>
        <dbReference type="SAM" id="MobiDB-lite"/>
    </source>
</evidence>
<name>A0A6J4SB57_9ACTN</name>
<feature type="region of interest" description="Disordered" evidence="1">
    <location>
        <begin position="1"/>
        <end position="186"/>
    </location>
</feature>
<dbReference type="AlphaFoldDB" id="A0A6J4SB57"/>
<feature type="compositionally biased region" description="Basic and acidic residues" evidence="1">
    <location>
        <begin position="167"/>
        <end position="178"/>
    </location>
</feature>